<evidence type="ECO:0000256" key="2">
    <source>
        <dbReference type="SAM" id="SignalP"/>
    </source>
</evidence>
<keyword evidence="2" id="KW-0732">Signal</keyword>
<feature type="chain" id="PRO_5004307359" evidence="2">
    <location>
        <begin position="23"/>
        <end position="394"/>
    </location>
</feature>
<gene>
    <name evidence="3" type="ordered locus">MYPE6510</name>
</gene>
<sequence length="394" mass="42050">MKIKKIKLLKALAMTGAFGIVATVPVIVSACSSTSDNNTGGNGGTDQGGGSTQTEKVTPTLKDEVDLSGSLSKIFDTTSEASNRKTTATLISDDIKENPENYFTNGNDEKVKEAVKNANVTVNGNFSNSEWTKEGLLPFGEDGNWKDSTTTVTIEAANKLVYATSLDQINISSLNDLKTQLTKDNGLKNILEKSGASTIAEGTTLSIENRLGFTGGDLLHVNVKAKPTTGNETNYDLQIPVSDINLSVPSLSIEVTGDNIEASNKTTTKYDFNIGIDPVVNNYNQGSKPTAATDSDVKVNQVLQDLKFGTIDTQDNTKINLDNEALIKALGIYNVTFSAEGASINKKSTTTRATDTVFTVTLKATPTANKNYVWADNGNSEERDITFDVTLSIG</sequence>
<evidence type="ECO:0000313" key="4">
    <source>
        <dbReference type="Proteomes" id="UP000002522"/>
    </source>
</evidence>
<feature type="region of interest" description="Disordered" evidence="1">
    <location>
        <begin position="34"/>
        <end position="56"/>
    </location>
</feature>
<accession>Q8EVB5</accession>
<dbReference type="RefSeq" id="WP_011077472.1">
    <property type="nucleotide sequence ID" value="NC_004432.1"/>
</dbReference>
<feature type="compositionally biased region" description="Gly residues" evidence="1">
    <location>
        <begin position="40"/>
        <end position="51"/>
    </location>
</feature>
<dbReference type="Proteomes" id="UP000002522">
    <property type="component" value="Chromosome"/>
</dbReference>
<dbReference type="HOGENOM" id="CLU_040028_0_0_14"/>
<dbReference type="AlphaFoldDB" id="Q8EVB5"/>
<reference evidence="3 4" key="1">
    <citation type="journal article" date="2002" name="Nucleic Acids Res.">
        <title>The complete genomic sequence of Mycoplasma penetrans, an intracellular bacterial pathogen in humans.</title>
        <authorList>
            <person name="Sasaki Y."/>
            <person name="Ishikawa J."/>
            <person name="Yamashita A."/>
            <person name="Oshima K."/>
            <person name="Kenri T."/>
            <person name="Furuya K."/>
            <person name="Yoshino C."/>
            <person name="Horino A."/>
            <person name="Shiba T."/>
            <person name="Sasaki T."/>
            <person name="Hattori M."/>
        </authorList>
    </citation>
    <scope>NUCLEOTIDE SEQUENCE [LARGE SCALE GENOMIC DNA]</scope>
    <source>
        <strain evidence="3 4">HF-2</strain>
    </source>
</reference>
<organism evidence="3 4">
    <name type="scientific">Malacoplasma penetrans (strain HF-2)</name>
    <name type="common">Mycoplasma penetrans</name>
    <dbReference type="NCBI Taxonomy" id="272633"/>
    <lineage>
        <taxon>Bacteria</taxon>
        <taxon>Bacillati</taxon>
        <taxon>Mycoplasmatota</taxon>
        <taxon>Mycoplasmoidales</taxon>
        <taxon>Mycoplasmoidaceae</taxon>
        <taxon>Malacoplasma</taxon>
    </lineage>
</organism>
<proteinExistence type="predicted"/>
<dbReference type="STRING" id="272633.gene:10731771"/>
<keyword evidence="4" id="KW-1185">Reference proteome</keyword>
<dbReference type="InParanoid" id="Q8EVB5"/>
<evidence type="ECO:0000313" key="3">
    <source>
        <dbReference type="EMBL" id="BAC44442.1"/>
    </source>
</evidence>
<keyword evidence="3" id="KW-0449">Lipoprotein</keyword>
<dbReference type="PROSITE" id="PS51257">
    <property type="entry name" value="PROKAR_LIPOPROTEIN"/>
    <property type="match status" value="1"/>
</dbReference>
<protein>
    <submittedName>
        <fullName evidence="3">P35 lipoprotein homolog</fullName>
    </submittedName>
</protein>
<dbReference type="InterPro" id="IPR011653">
    <property type="entry name" value="Lipoprotein_p35"/>
</dbReference>
<dbReference type="Pfam" id="PF07668">
    <property type="entry name" value="MpPF1"/>
    <property type="match status" value="1"/>
</dbReference>
<name>Q8EVB5_MALP2</name>
<dbReference type="KEGG" id="mpe:MYPE6510"/>
<dbReference type="GO" id="GO:0016020">
    <property type="term" value="C:membrane"/>
    <property type="evidence" value="ECO:0007669"/>
    <property type="project" value="InterPro"/>
</dbReference>
<feature type="signal peptide" evidence="2">
    <location>
        <begin position="1"/>
        <end position="22"/>
    </location>
</feature>
<evidence type="ECO:0000256" key="1">
    <source>
        <dbReference type="SAM" id="MobiDB-lite"/>
    </source>
</evidence>
<dbReference type="EMBL" id="BA000026">
    <property type="protein sequence ID" value="BAC44442.1"/>
    <property type="molecule type" value="Genomic_DNA"/>
</dbReference>